<evidence type="ECO:0000256" key="1">
    <source>
        <dbReference type="ARBA" id="ARBA00006525"/>
    </source>
</evidence>
<proteinExistence type="inferred from homology"/>
<dbReference type="EMBL" id="JABELX010000004">
    <property type="protein sequence ID" value="NNH70981.1"/>
    <property type="molecule type" value="Genomic_DNA"/>
</dbReference>
<dbReference type="PANTHER" id="PTHR43022:SF1">
    <property type="entry name" value="PROTEIN SMF"/>
    <property type="match status" value="1"/>
</dbReference>
<feature type="region of interest" description="Disordered" evidence="2">
    <location>
        <begin position="297"/>
        <end position="317"/>
    </location>
</feature>
<evidence type="ECO:0000313" key="5">
    <source>
        <dbReference type="Proteomes" id="UP000586827"/>
    </source>
</evidence>
<evidence type="ECO:0000313" key="4">
    <source>
        <dbReference type="EMBL" id="NNH70981.1"/>
    </source>
</evidence>
<feature type="compositionally biased region" description="Basic and acidic residues" evidence="2">
    <location>
        <begin position="297"/>
        <end position="306"/>
    </location>
</feature>
<comment type="caution">
    <text evidence="4">The sequence shown here is derived from an EMBL/GenBank/DDBJ whole genome shotgun (WGS) entry which is preliminary data.</text>
</comment>
<comment type="similarity">
    <text evidence="1">Belongs to the DprA/Smf family.</text>
</comment>
<keyword evidence="5" id="KW-1185">Reference proteome</keyword>
<reference evidence="4 5" key="1">
    <citation type="submission" date="2020-05" db="EMBL/GenBank/DDBJ databases">
        <title>MicrobeNet Type strains.</title>
        <authorList>
            <person name="Nicholson A.C."/>
        </authorList>
    </citation>
    <scope>NUCLEOTIDE SEQUENCE [LARGE SCALE GENOMIC DNA]</scope>
    <source>
        <strain evidence="4 5">JCM 3224</strain>
    </source>
</reference>
<name>A0A849CD49_9NOCA</name>
<feature type="domain" description="Smf/DprA SLOG" evidence="3">
    <location>
        <begin position="74"/>
        <end position="294"/>
    </location>
</feature>
<dbReference type="Gene3D" id="3.40.50.450">
    <property type="match status" value="1"/>
</dbReference>
<dbReference type="InterPro" id="IPR003488">
    <property type="entry name" value="DprA"/>
</dbReference>
<organism evidence="4 5">
    <name type="scientific">Nocardia uniformis</name>
    <dbReference type="NCBI Taxonomy" id="53432"/>
    <lineage>
        <taxon>Bacteria</taxon>
        <taxon>Bacillati</taxon>
        <taxon>Actinomycetota</taxon>
        <taxon>Actinomycetes</taxon>
        <taxon>Mycobacteriales</taxon>
        <taxon>Nocardiaceae</taxon>
        <taxon>Nocardia</taxon>
    </lineage>
</organism>
<dbReference type="InterPro" id="IPR057666">
    <property type="entry name" value="DrpA_SLOG"/>
</dbReference>
<dbReference type="Pfam" id="PF02481">
    <property type="entry name" value="DNA_processg_A"/>
    <property type="match status" value="1"/>
</dbReference>
<evidence type="ECO:0000256" key="2">
    <source>
        <dbReference type="SAM" id="MobiDB-lite"/>
    </source>
</evidence>
<accession>A0A849CD49</accession>
<dbReference type="SUPFAM" id="SSF102405">
    <property type="entry name" value="MCP/YpsA-like"/>
    <property type="match status" value="1"/>
</dbReference>
<dbReference type="Proteomes" id="UP000586827">
    <property type="component" value="Unassembled WGS sequence"/>
</dbReference>
<dbReference type="NCBIfam" id="TIGR00732">
    <property type="entry name" value="dprA"/>
    <property type="match status" value="1"/>
</dbReference>
<dbReference type="GO" id="GO:0009294">
    <property type="term" value="P:DNA-mediated transformation"/>
    <property type="evidence" value="ECO:0007669"/>
    <property type="project" value="InterPro"/>
</dbReference>
<dbReference type="RefSeq" id="WP_084521586.1">
    <property type="nucleotide sequence ID" value="NZ_JABELX010000004.1"/>
</dbReference>
<evidence type="ECO:0000259" key="3">
    <source>
        <dbReference type="Pfam" id="PF02481"/>
    </source>
</evidence>
<gene>
    <name evidence="4" type="primary">dprA</name>
    <name evidence="4" type="ORF">HLB23_14100</name>
</gene>
<protein>
    <submittedName>
        <fullName evidence="4">DNA-protecting protein DprA</fullName>
    </submittedName>
</protein>
<sequence>MSVDRRAWALLSRAASGPCQGLSALIEDLGATRAALMLASGDLPVGREVLDRGAGGFEAAGRDLELVQRLGGRLVTPEDAEWPRESLACLPSGSDNVGDAGPVALWVRGQRSLREVTERAVAVIGARASTGYGNQVATQIAGDLAGSGWAVIAGTAFGIDAAAHRAALSVGGLTVSVLPCGLDRPYPFPHGELLDAIADNGLVVSEYPPGATVCRQRFLDRNRLVAALSMATVAVEAGLRSGTASTVRWARRFGRVTFAVPGPVTSAASSGCHRFIADGEARLVTCADDIRQELARPLRSGADHGTQRALGGPESAL</sequence>
<dbReference type="AlphaFoldDB" id="A0A849CD49"/>
<dbReference type="PANTHER" id="PTHR43022">
    <property type="entry name" value="PROTEIN SMF"/>
    <property type="match status" value="1"/>
</dbReference>